<dbReference type="InterPro" id="IPR036736">
    <property type="entry name" value="ACP-like_sf"/>
</dbReference>
<dbReference type="InterPro" id="IPR009081">
    <property type="entry name" value="PP-bd_ACP"/>
</dbReference>
<feature type="domain" description="Carrier" evidence="5">
    <location>
        <begin position="565"/>
        <end position="641"/>
    </location>
</feature>
<dbReference type="Pfam" id="PF00668">
    <property type="entry name" value="Condensation"/>
    <property type="match status" value="1"/>
</dbReference>
<evidence type="ECO:0000256" key="3">
    <source>
        <dbReference type="ARBA" id="ARBA00022598"/>
    </source>
</evidence>
<dbReference type="GO" id="GO:0031177">
    <property type="term" value="F:phosphopantetheine binding"/>
    <property type="evidence" value="ECO:0007669"/>
    <property type="project" value="TreeGrafter"/>
</dbReference>
<evidence type="ECO:0000313" key="7">
    <source>
        <dbReference type="Proteomes" id="UP000777438"/>
    </source>
</evidence>
<evidence type="ECO:0000313" key="6">
    <source>
        <dbReference type="EMBL" id="KAH6897303.1"/>
    </source>
</evidence>
<dbReference type="CDD" id="cd05918">
    <property type="entry name" value="A_NRPS_SidN3_like"/>
    <property type="match status" value="1"/>
</dbReference>
<dbReference type="InterPro" id="IPR000873">
    <property type="entry name" value="AMP-dep_synth/lig_dom"/>
</dbReference>
<dbReference type="Gene3D" id="3.40.50.12780">
    <property type="entry name" value="N-terminal domain of ligase-like"/>
    <property type="match status" value="1"/>
</dbReference>
<dbReference type="EMBL" id="JAGPYM010000003">
    <property type="protein sequence ID" value="KAH6897303.1"/>
    <property type="molecule type" value="Genomic_DNA"/>
</dbReference>
<dbReference type="Gene3D" id="3.30.559.10">
    <property type="entry name" value="Chloramphenicol acetyltransferase-like domain"/>
    <property type="match status" value="1"/>
</dbReference>
<evidence type="ECO:0000256" key="4">
    <source>
        <dbReference type="ARBA" id="ARBA00022737"/>
    </source>
</evidence>
<dbReference type="GO" id="GO:0043041">
    <property type="term" value="P:amino acid activation for nonribosomal peptide biosynthetic process"/>
    <property type="evidence" value="ECO:0007669"/>
    <property type="project" value="TreeGrafter"/>
</dbReference>
<dbReference type="PANTHER" id="PTHR45527:SF16">
    <property type="entry name" value="NONRIBOSOMAL PEPTIDE SYNTHASE ATNA-RELATED"/>
    <property type="match status" value="1"/>
</dbReference>
<dbReference type="InterPro" id="IPR023213">
    <property type="entry name" value="CAT-like_dom_sf"/>
</dbReference>
<dbReference type="Gene3D" id="1.10.1200.10">
    <property type="entry name" value="ACP-like"/>
    <property type="match status" value="1"/>
</dbReference>
<dbReference type="InterPro" id="IPR045851">
    <property type="entry name" value="AMP-bd_C_sf"/>
</dbReference>
<name>A0A9P8WFG1_9HYPO</name>
<dbReference type="Proteomes" id="UP000777438">
    <property type="component" value="Unassembled WGS sequence"/>
</dbReference>
<dbReference type="InterPro" id="IPR001242">
    <property type="entry name" value="Condensation_dom"/>
</dbReference>
<reference evidence="6 7" key="1">
    <citation type="journal article" date="2021" name="Nat. Commun.">
        <title>Genetic determinants of endophytism in the Arabidopsis root mycobiome.</title>
        <authorList>
            <person name="Mesny F."/>
            <person name="Miyauchi S."/>
            <person name="Thiergart T."/>
            <person name="Pickel B."/>
            <person name="Atanasova L."/>
            <person name="Karlsson M."/>
            <person name="Huettel B."/>
            <person name="Barry K.W."/>
            <person name="Haridas S."/>
            <person name="Chen C."/>
            <person name="Bauer D."/>
            <person name="Andreopoulos W."/>
            <person name="Pangilinan J."/>
            <person name="LaButti K."/>
            <person name="Riley R."/>
            <person name="Lipzen A."/>
            <person name="Clum A."/>
            <person name="Drula E."/>
            <person name="Henrissat B."/>
            <person name="Kohler A."/>
            <person name="Grigoriev I.V."/>
            <person name="Martin F.M."/>
            <person name="Hacquard S."/>
        </authorList>
    </citation>
    <scope>NUCLEOTIDE SEQUENCE [LARGE SCALE GENOMIC DNA]</scope>
    <source>
        <strain evidence="6 7">MPI-CAGE-CH-0241</strain>
    </source>
</reference>
<dbReference type="Gene3D" id="3.30.559.30">
    <property type="entry name" value="Nonribosomal peptide synthetase, condensation domain"/>
    <property type="match status" value="1"/>
</dbReference>
<dbReference type="NCBIfam" id="TIGR01733">
    <property type="entry name" value="AA-adenyl-dom"/>
    <property type="match status" value="1"/>
</dbReference>
<dbReference type="AlphaFoldDB" id="A0A9P8WFG1"/>
<dbReference type="GO" id="GO:0044550">
    <property type="term" value="P:secondary metabolite biosynthetic process"/>
    <property type="evidence" value="ECO:0007669"/>
    <property type="project" value="TreeGrafter"/>
</dbReference>
<dbReference type="GO" id="GO:0016874">
    <property type="term" value="F:ligase activity"/>
    <property type="evidence" value="ECO:0007669"/>
    <property type="project" value="UniProtKB-KW"/>
</dbReference>
<sequence>MNTIIAESESKSNPQLSCLGRPPPAIERLAQNVFQDQVVSRPDAPAICSWDGYFTYKTLDQLSSRLAARMASFGVGPDVIVPILCEKSTTAVVCMLAVCKAGGAFAALDTSHPDERLAEIIRDTKATLLLTSSSQSHRFSEFPCLSAMEVSIEIVSSLPPIPEPLAPHPKASSSDLMYTIFTSGSTGRPKGVMIEHSAFVTSAMAYGADQGINEKSRVLQFSSYAFDMSIMEIFTTLLFGGCLCVPTDEERFGGVPDFVNKTGVNTLMLTPSYARLLNPVSMPSVRTLITGGEAVPGDLLEVWSPHVEVYIAYGPTEAAIQAAGVRLGVGALTPTSGLIGHPVGCAIWVVEEDNYDKLVPVGETGELLIEGHTLARGYLGDEPKTKEAFVDVVIGSESRRVYKTGDLVRQGSDGALIFVGRKDTQVKVQGIRFELTEIETRLSESHALSLDSKFCVDKVEVASLPNQATLATFISPTVKVSGSDEPQISWDQVEEILKSVPETRDRLSKILPAPLIPFLYIPVTFIPLASSAKTDRKALRQLVNSLNVDEVHRLQGSDSPQDTVRELSSSEVTMRQLWALVLNREAETIGLDDNFIHLGGDSVTSIRLVSAARDRGVGLSSSMILSNPVLSDLAEKALFNDASSKEDKIEPFGLLDDPREQLCPMAAAICKVSPEEIEDVLPMTINQMRWYGKTLVKPDAWLDQHHFRLPPDLDLARFQAALNSTVERAELLRARVIPNPSKKLLQAIFKFRPAEVAIVNDSLEAYLKQDLENPMGIGSPLSRYAIVGGAESSEKIFVWTIHHAIYDGYSISMLLHTISEFYQGLKPTPLTPFNRYLRGPSENELANGQEFWRKYLDNSSWTKFPTLPPAEKKLAPSMQQFLKTITIPSRQPPSDAVASTAPITTANIVRVAYATALSSQSSESASVLFLETLGGRNSSLAGIDRVAGPTLLTCPTRLYLSSSKTCREVLVAAQESLVSRMKFEDFPLMRILPLAPALELRNLLMIEDAAFLLTRDDDKLFGNGTSELNLDESDAMPMLFRCNIRDNEMDVDIRFDEHVIQGEEIETFVKVFERFLEKLVQGDLDRSFSEISSA</sequence>
<dbReference type="GO" id="GO:0005737">
    <property type="term" value="C:cytoplasm"/>
    <property type="evidence" value="ECO:0007669"/>
    <property type="project" value="TreeGrafter"/>
</dbReference>
<dbReference type="InterPro" id="IPR010071">
    <property type="entry name" value="AA_adenyl_dom"/>
</dbReference>
<evidence type="ECO:0000259" key="5">
    <source>
        <dbReference type="PROSITE" id="PS50075"/>
    </source>
</evidence>
<evidence type="ECO:0000256" key="2">
    <source>
        <dbReference type="ARBA" id="ARBA00022553"/>
    </source>
</evidence>
<dbReference type="PROSITE" id="PS50075">
    <property type="entry name" value="CARRIER"/>
    <property type="match status" value="1"/>
</dbReference>
<dbReference type="SUPFAM" id="SSF47336">
    <property type="entry name" value="ACP-like"/>
    <property type="match status" value="1"/>
</dbReference>
<dbReference type="Gene3D" id="3.30.300.30">
    <property type="match status" value="1"/>
</dbReference>
<organism evidence="6 7">
    <name type="scientific">Thelonectria olida</name>
    <dbReference type="NCBI Taxonomy" id="1576542"/>
    <lineage>
        <taxon>Eukaryota</taxon>
        <taxon>Fungi</taxon>
        <taxon>Dikarya</taxon>
        <taxon>Ascomycota</taxon>
        <taxon>Pezizomycotina</taxon>
        <taxon>Sordariomycetes</taxon>
        <taxon>Hypocreomycetidae</taxon>
        <taxon>Hypocreales</taxon>
        <taxon>Nectriaceae</taxon>
        <taxon>Thelonectria</taxon>
    </lineage>
</organism>
<keyword evidence="1" id="KW-0596">Phosphopantetheine</keyword>
<keyword evidence="2" id="KW-0597">Phosphoprotein</keyword>
<dbReference type="InterPro" id="IPR042099">
    <property type="entry name" value="ANL_N_sf"/>
</dbReference>
<dbReference type="PANTHER" id="PTHR45527">
    <property type="entry name" value="NONRIBOSOMAL PEPTIDE SYNTHETASE"/>
    <property type="match status" value="1"/>
</dbReference>
<gene>
    <name evidence="6" type="ORF">B0T10DRAFT_506885</name>
</gene>
<dbReference type="Pfam" id="PF00501">
    <property type="entry name" value="AMP-binding"/>
    <property type="match status" value="1"/>
</dbReference>
<dbReference type="SUPFAM" id="SSF52777">
    <property type="entry name" value="CoA-dependent acyltransferases"/>
    <property type="match status" value="2"/>
</dbReference>
<accession>A0A9P8WFG1</accession>
<dbReference type="SUPFAM" id="SSF56801">
    <property type="entry name" value="Acetyl-CoA synthetase-like"/>
    <property type="match status" value="1"/>
</dbReference>
<keyword evidence="3" id="KW-0436">Ligase</keyword>
<evidence type="ECO:0000256" key="1">
    <source>
        <dbReference type="ARBA" id="ARBA00022450"/>
    </source>
</evidence>
<comment type="caution">
    <text evidence="6">The sequence shown here is derived from an EMBL/GenBank/DDBJ whole genome shotgun (WGS) entry which is preliminary data.</text>
</comment>
<dbReference type="OrthoDB" id="416786at2759"/>
<dbReference type="Pfam" id="PF00550">
    <property type="entry name" value="PP-binding"/>
    <property type="match status" value="1"/>
</dbReference>
<keyword evidence="4" id="KW-0677">Repeat</keyword>
<dbReference type="InterPro" id="IPR006162">
    <property type="entry name" value="Ppantetheine_attach_site"/>
</dbReference>
<keyword evidence="7" id="KW-1185">Reference proteome</keyword>
<proteinExistence type="predicted"/>
<dbReference type="PROSITE" id="PS00012">
    <property type="entry name" value="PHOSPHOPANTETHEINE"/>
    <property type="match status" value="1"/>
</dbReference>
<protein>
    <recommendedName>
        <fullName evidence="5">Carrier domain-containing protein</fullName>
    </recommendedName>
</protein>